<organism evidence="8 9">
    <name type="scientific">Geomonas terrae</name>
    <dbReference type="NCBI Taxonomy" id="2562681"/>
    <lineage>
        <taxon>Bacteria</taxon>
        <taxon>Pseudomonadati</taxon>
        <taxon>Thermodesulfobacteriota</taxon>
        <taxon>Desulfuromonadia</taxon>
        <taxon>Geobacterales</taxon>
        <taxon>Geobacteraceae</taxon>
        <taxon>Geomonas</taxon>
    </lineage>
</organism>
<gene>
    <name evidence="8" type="ORF">E4633_11835</name>
</gene>
<keyword evidence="4" id="KW-0808">Transferase</keyword>
<dbReference type="GO" id="GO:0005886">
    <property type="term" value="C:plasma membrane"/>
    <property type="evidence" value="ECO:0007669"/>
    <property type="project" value="TreeGrafter"/>
</dbReference>
<dbReference type="InterPro" id="IPR050351">
    <property type="entry name" value="BphY/WalK/GraS-like"/>
</dbReference>
<dbReference type="SUPFAM" id="SSF55874">
    <property type="entry name" value="ATPase domain of HSP90 chaperone/DNA topoisomerase II/histidine kinase"/>
    <property type="match status" value="1"/>
</dbReference>
<dbReference type="Proteomes" id="UP000306416">
    <property type="component" value="Unassembled WGS sequence"/>
</dbReference>
<dbReference type="GO" id="GO:0000155">
    <property type="term" value="F:phosphorelay sensor kinase activity"/>
    <property type="evidence" value="ECO:0007669"/>
    <property type="project" value="TreeGrafter"/>
</dbReference>
<dbReference type="EMBL" id="SRSC01000003">
    <property type="protein sequence ID" value="TGU71035.1"/>
    <property type="molecule type" value="Genomic_DNA"/>
</dbReference>
<dbReference type="SMART" id="SM00387">
    <property type="entry name" value="HATPase_c"/>
    <property type="match status" value="1"/>
</dbReference>
<dbReference type="EC" id="2.7.13.3" evidence="2"/>
<keyword evidence="6" id="KW-0902">Two-component regulatory system</keyword>
<name>A0A4S1CCB8_9BACT</name>
<feature type="domain" description="Histidine kinase" evidence="7">
    <location>
        <begin position="177"/>
        <end position="392"/>
    </location>
</feature>
<sequence length="400" mass="44931">MFSVESALKVEVCEIEYDSLFAPLMEVIANNNSLNSAFLMSMSDQLSNDNVICSYNMNCKPLFGSKFEDFKAYLQERFSKVPTPHCHKLSPEMFKVFSQLVEDGEIAYKACYLPAVGVSTQYLFIGVFRPKQEDFKIEELNTDVLDLLSYVDNIKESEALKIRLEVLENYVKEIGHDIASSVQATIAKLRNMSRGLYDEPQMKTKAKEAEAEIMGTFRVAEQLGIAVDPEYNIQNGGDFRILDSINTVRDHLQSEANERHIDINLKLPSNCSSLSIWGDQKAIESAISQLLHNAIKYGFGSNPIEIALDDFKNNISVKITNKGIPINKEEISRLWDFGFRGKNALDKHVNGAGIGLFTVKKIVAAHGGEVFLRISTSNAQYNSFGFNIPKRDLLSKIKLL</sequence>
<dbReference type="PROSITE" id="PS50109">
    <property type="entry name" value="HIS_KIN"/>
    <property type="match status" value="1"/>
</dbReference>
<reference evidence="8 9" key="1">
    <citation type="submission" date="2019-04" db="EMBL/GenBank/DDBJ databases">
        <title>Geobacter oryzae sp. nov., ferric-reducing bacteria isolated from paddy soil.</title>
        <authorList>
            <person name="Xu Z."/>
            <person name="Masuda Y."/>
            <person name="Itoh H."/>
            <person name="Senoo K."/>
        </authorList>
    </citation>
    <scope>NUCLEOTIDE SEQUENCE [LARGE SCALE GENOMIC DNA]</scope>
    <source>
        <strain evidence="8 9">Red111</strain>
    </source>
</reference>
<protein>
    <recommendedName>
        <fullName evidence="2">histidine kinase</fullName>
        <ecNumber evidence="2">2.7.13.3</ecNumber>
    </recommendedName>
</protein>
<evidence type="ECO:0000313" key="8">
    <source>
        <dbReference type="EMBL" id="TGU71035.1"/>
    </source>
</evidence>
<dbReference type="GO" id="GO:0016036">
    <property type="term" value="P:cellular response to phosphate starvation"/>
    <property type="evidence" value="ECO:0007669"/>
    <property type="project" value="TreeGrafter"/>
</dbReference>
<keyword evidence="9" id="KW-1185">Reference proteome</keyword>
<dbReference type="InterPro" id="IPR005467">
    <property type="entry name" value="His_kinase_dom"/>
</dbReference>
<keyword evidence="3" id="KW-0597">Phosphoprotein</keyword>
<dbReference type="GO" id="GO:0004721">
    <property type="term" value="F:phosphoprotein phosphatase activity"/>
    <property type="evidence" value="ECO:0007669"/>
    <property type="project" value="TreeGrafter"/>
</dbReference>
<evidence type="ECO:0000259" key="7">
    <source>
        <dbReference type="PROSITE" id="PS50109"/>
    </source>
</evidence>
<evidence type="ECO:0000256" key="3">
    <source>
        <dbReference type="ARBA" id="ARBA00022553"/>
    </source>
</evidence>
<accession>A0A4S1CCB8</accession>
<evidence type="ECO:0000256" key="6">
    <source>
        <dbReference type="ARBA" id="ARBA00023012"/>
    </source>
</evidence>
<dbReference type="Gene3D" id="3.30.565.10">
    <property type="entry name" value="Histidine kinase-like ATPase, C-terminal domain"/>
    <property type="match status" value="1"/>
</dbReference>
<dbReference type="PRINTS" id="PR00344">
    <property type="entry name" value="BCTRLSENSOR"/>
</dbReference>
<dbReference type="InterPro" id="IPR036890">
    <property type="entry name" value="HATPase_C_sf"/>
</dbReference>
<dbReference type="AlphaFoldDB" id="A0A4S1CCB8"/>
<dbReference type="PANTHER" id="PTHR45453">
    <property type="entry name" value="PHOSPHATE REGULON SENSOR PROTEIN PHOR"/>
    <property type="match status" value="1"/>
</dbReference>
<dbReference type="PANTHER" id="PTHR45453:SF1">
    <property type="entry name" value="PHOSPHATE REGULON SENSOR PROTEIN PHOR"/>
    <property type="match status" value="1"/>
</dbReference>
<evidence type="ECO:0000256" key="5">
    <source>
        <dbReference type="ARBA" id="ARBA00022777"/>
    </source>
</evidence>
<comment type="catalytic activity">
    <reaction evidence="1">
        <text>ATP + protein L-histidine = ADP + protein N-phospho-L-histidine.</text>
        <dbReference type="EC" id="2.7.13.3"/>
    </reaction>
</comment>
<proteinExistence type="predicted"/>
<keyword evidence="5 8" id="KW-0418">Kinase</keyword>
<dbReference type="InterPro" id="IPR003594">
    <property type="entry name" value="HATPase_dom"/>
</dbReference>
<comment type="caution">
    <text evidence="8">The sequence shown here is derived from an EMBL/GenBank/DDBJ whole genome shotgun (WGS) entry which is preliminary data.</text>
</comment>
<evidence type="ECO:0000256" key="2">
    <source>
        <dbReference type="ARBA" id="ARBA00012438"/>
    </source>
</evidence>
<dbReference type="InterPro" id="IPR004358">
    <property type="entry name" value="Sig_transdc_His_kin-like_C"/>
</dbReference>
<dbReference type="Pfam" id="PF02518">
    <property type="entry name" value="HATPase_c"/>
    <property type="match status" value="1"/>
</dbReference>
<evidence type="ECO:0000256" key="1">
    <source>
        <dbReference type="ARBA" id="ARBA00000085"/>
    </source>
</evidence>
<dbReference type="RefSeq" id="WP_135870474.1">
    <property type="nucleotide sequence ID" value="NZ_SRSC01000003.1"/>
</dbReference>
<evidence type="ECO:0000256" key="4">
    <source>
        <dbReference type="ARBA" id="ARBA00022679"/>
    </source>
</evidence>
<evidence type="ECO:0000313" key="9">
    <source>
        <dbReference type="Proteomes" id="UP000306416"/>
    </source>
</evidence>